<comment type="caution">
    <text evidence="2">The sequence shown here is derived from an EMBL/GenBank/DDBJ whole genome shotgun (WGS) entry which is preliminary data.</text>
</comment>
<evidence type="ECO:0000259" key="1">
    <source>
        <dbReference type="Pfam" id="PF13439"/>
    </source>
</evidence>
<dbReference type="Proteomes" id="UP000297966">
    <property type="component" value="Unassembled WGS sequence"/>
</dbReference>
<accession>A0A4Y9LYQ8</accession>
<dbReference type="EMBL" id="SPQT01000006">
    <property type="protein sequence ID" value="TFV47993.1"/>
    <property type="molecule type" value="Genomic_DNA"/>
</dbReference>
<dbReference type="Gene3D" id="3.40.50.2000">
    <property type="entry name" value="Glycogen Phosphorylase B"/>
    <property type="match status" value="2"/>
</dbReference>
<dbReference type="RefSeq" id="WP_135174709.1">
    <property type="nucleotide sequence ID" value="NZ_SPQT01000006.1"/>
</dbReference>
<protein>
    <submittedName>
        <fullName evidence="2">Glycosyltransferase family 1 protein</fullName>
    </submittedName>
</protein>
<keyword evidence="2" id="KW-0808">Transferase</keyword>
<gene>
    <name evidence="2" type="ORF">E4K65_14320</name>
</gene>
<proteinExistence type="predicted"/>
<keyword evidence="3" id="KW-1185">Reference proteome</keyword>
<dbReference type="Pfam" id="PF13692">
    <property type="entry name" value="Glyco_trans_1_4"/>
    <property type="match status" value="1"/>
</dbReference>
<sequence>MRILEMNYEFPPVGGGGGKATEDLAAELSKLGHSIRVLTARQGNLPRLETSAGFEIERIFAFRRQRDRCSVWEMIGFILMAVPAGLRTVRTFRPDAIHVHFAVPTGFAAWLVAKLSGTPYVLTAHLGDVPGGTPEQTDKFFRLIKPLTRPIWHGAAAVTAVSSFVARLARDAYGLEALVIPNGVDVGKSPAAARPPGRTIKLIFAGRMVAQKNLAWGLKRLAAVKDRNWTLDLFGDGPSRTELERHCEALGLSDRVAFHGWVAPEEVDVAMSRSDILFMPSLSEGLSLVAVNALAHGLALACSRIDGFADVLVENENGLSAPLDDPEGFERALARMLDDRDQLLRMKLASSAKATSFDRRAIAARYEQVLRSASSKLSQRRK</sequence>
<dbReference type="SUPFAM" id="SSF53756">
    <property type="entry name" value="UDP-Glycosyltransferase/glycogen phosphorylase"/>
    <property type="match status" value="1"/>
</dbReference>
<reference evidence="2 3" key="1">
    <citation type="submission" date="2019-03" db="EMBL/GenBank/DDBJ databases">
        <title>Bradyrhizobium diversity isolated from nodules of Chamaecrista fasciculata.</title>
        <authorList>
            <person name="Klepa M.S."/>
            <person name="Urquiaga M.O."/>
            <person name="Hungria M."/>
            <person name="Delamuta J.R."/>
        </authorList>
    </citation>
    <scope>NUCLEOTIDE SEQUENCE [LARGE SCALE GENOMIC DNA]</scope>
    <source>
        <strain evidence="2 3">CNPSo 3448</strain>
    </source>
</reference>
<dbReference type="GO" id="GO:0016757">
    <property type="term" value="F:glycosyltransferase activity"/>
    <property type="evidence" value="ECO:0007669"/>
    <property type="project" value="TreeGrafter"/>
</dbReference>
<name>A0A4Y9LYQ8_9BRAD</name>
<organism evidence="2 3">
    <name type="scientific">Bradyrhizobium niftali</name>
    <dbReference type="NCBI Taxonomy" id="2560055"/>
    <lineage>
        <taxon>Bacteria</taxon>
        <taxon>Pseudomonadati</taxon>
        <taxon>Pseudomonadota</taxon>
        <taxon>Alphaproteobacteria</taxon>
        <taxon>Hyphomicrobiales</taxon>
        <taxon>Nitrobacteraceae</taxon>
        <taxon>Bradyrhizobium</taxon>
    </lineage>
</organism>
<evidence type="ECO:0000313" key="3">
    <source>
        <dbReference type="Proteomes" id="UP000297966"/>
    </source>
</evidence>
<dbReference type="CDD" id="cd03801">
    <property type="entry name" value="GT4_PimA-like"/>
    <property type="match status" value="1"/>
</dbReference>
<dbReference type="PANTHER" id="PTHR45947">
    <property type="entry name" value="SULFOQUINOVOSYL TRANSFERASE SQD2"/>
    <property type="match status" value="1"/>
</dbReference>
<dbReference type="AlphaFoldDB" id="A0A4Y9LYQ8"/>
<dbReference type="InterPro" id="IPR050194">
    <property type="entry name" value="Glycosyltransferase_grp1"/>
</dbReference>
<dbReference type="InterPro" id="IPR028098">
    <property type="entry name" value="Glyco_trans_4-like_N"/>
</dbReference>
<dbReference type="OrthoDB" id="503550at2"/>
<evidence type="ECO:0000313" key="2">
    <source>
        <dbReference type="EMBL" id="TFV47993.1"/>
    </source>
</evidence>
<feature type="domain" description="Glycosyltransferase subfamily 4-like N-terminal" evidence="1">
    <location>
        <begin position="15"/>
        <end position="186"/>
    </location>
</feature>
<dbReference type="PANTHER" id="PTHR45947:SF15">
    <property type="entry name" value="TEICHURONIC ACID BIOSYNTHESIS GLYCOSYLTRANSFERASE TUAC-RELATED"/>
    <property type="match status" value="1"/>
</dbReference>
<dbReference type="Pfam" id="PF13439">
    <property type="entry name" value="Glyco_transf_4"/>
    <property type="match status" value="1"/>
</dbReference>